<dbReference type="InterPro" id="IPR008979">
    <property type="entry name" value="Galactose-bd-like_sf"/>
</dbReference>
<dbReference type="Gene3D" id="1.20.1270.70">
    <property type="entry name" value="Designed single chain three-helix bundle"/>
    <property type="match status" value="1"/>
</dbReference>
<keyword evidence="2" id="KW-0175">Coiled coil</keyword>
<dbReference type="Pfam" id="PF00754">
    <property type="entry name" value="F5_F8_type_C"/>
    <property type="match status" value="3"/>
</dbReference>
<keyword evidence="6" id="KW-1185">Reference proteome</keyword>
<protein>
    <submittedName>
        <fullName evidence="5">Alpha-N-acetylglucosaminidase</fullName>
    </submittedName>
</protein>
<dbReference type="Proteomes" id="UP000284868">
    <property type="component" value="Unassembled WGS sequence"/>
</dbReference>
<accession>A0A415PR45</accession>
<dbReference type="InterPro" id="IPR024240">
    <property type="entry name" value="NAGLU_N"/>
</dbReference>
<reference evidence="5 6" key="1">
    <citation type="submission" date="2018-08" db="EMBL/GenBank/DDBJ databases">
        <title>A genome reference for cultivated species of the human gut microbiota.</title>
        <authorList>
            <person name="Zou Y."/>
            <person name="Xue W."/>
            <person name="Luo G."/>
        </authorList>
    </citation>
    <scope>NUCLEOTIDE SEQUENCE [LARGE SCALE GENOMIC DNA]</scope>
    <source>
        <strain evidence="5 6">AF35-6BH</strain>
    </source>
</reference>
<dbReference type="Pfam" id="PF05089">
    <property type="entry name" value="NAGLU"/>
    <property type="match status" value="1"/>
</dbReference>
<dbReference type="EMBL" id="QRPK01000002">
    <property type="protein sequence ID" value="RHM15220.1"/>
    <property type="molecule type" value="Genomic_DNA"/>
</dbReference>
<keyword evidence="1" id="KW-0378">Hydrolase</keyword>
<dbReference type="PANTHER" id="PTHR12872">
    <property type="entry name" value="ALPHA-N-ACETYLGLUCOSAMINIDASE"/>
    <property type="match status" value="1"/>
</dbReference>
<feature type="domain" description="F5/8 type C" evidence="4">
    <location>
        <begin position="938"/>
        <end position="1080"/>
    </location>
</feature>
<evidence type="ECO:0000313" key="6">
    <source>
        <dbReference type="Proteomes" id="UP000284868"/>
    </source>
</evidence>
<sequence length="2150" mass="240364">MKKLFISFIALSMAIGSFPLQSVRAAGSKLNISAKQVSGYGASSNPLANIVDGKKDTYWKSMSQNGEGSSDAEKKKSRMYDHNRYIDIKLNGTYDLDEIVIYNKEGSYNNYYIYASLDGEKYDKIVSKTNNSIATKEGDKHSLKGVKASYLRLNMAYNSDSYETNLAEIEVFGEKLSDDVKAKPEIKISDWEGSKWQKEWDKFETDQTYANQKTISEVSNLVGRVLGEEWKDRFVFEIRDDRGGNDVFEIEDGDNSIIIRGNDGVSLASGFNYYLKNFAMVDYNPLYDSNTEMKLGLVPVKNKIVKETQYDVRYALNFCTYSYTMAFWSWDEYQEFIDWAAMNGINLMLDIVGQEEVIRQTLLEYGFTNEEIKDYIAGPGYFAWFYMQNLYSFGGPLPDDWFEQRVELGRKMHDRMQAFGIDPVIQGFCGQVPMSFVEKNEGAVLTPIDEWPSFTRPAMIKTYLSQEEIAAGKKDYFKDVAKTFYEKQKNVFGDVSDYYASDPFHEGGNTQGLDVTNIFKTVQEEMLKSNADAIWVMQQWQGNLDHAKLSGLVKPEHALALDLQSDMNPSSVMENEGIPWIWCMLHNFGGRMGLDGEVEVIAKEPAIAASNNQYMKGIGITPEALENSPIVYEMLFDMTWSKDPIDYQAWVDKYATRRAGGSSDSLQEAWDMLLETAYKDKGIYYQGAGETVINARPGTNFSSASTWGHSNILYDKEELDKVLSLLIENYDAFAASEAYRYDLADVAEQVLCNAAIEYHALMVQALNNKDSAEFKRISTHFLELIDLSDRILGSSEEFMLGTWIHDAREMLDNADDWTKDLFEFNARALVTTWGGERSGSLKDYSNRKWAGLTSSFYKERWKMWISNRQAELDNTAKDPVAQKAESNWFLWEWQWVNRKSDDGFSFPTKADYSSLKELATTALEQYSTTSIKDFGGGEVEEKVNIAEGKLFTTTPQTTEETRRLLTNNNAGDLWYGEGQQEYQLVLDLEGVYEINSLEIYLENLAQNFQYNYKVEFLDSKTNEWVEIAHNTENDTMTTQTILEVEEGKKVSASQVRITMNTRSSSSEQRLRIAEIKIFGKALETTTYYNVAKGLVAECDKPSETNISLLTDDNTATLWKTVWKASKEEMYPATVTLDLAYSYDDAKYVEVSFEKAGLPFKFTVSVIDSTGKETVILDKTDHTSVLEDAVYKIDIPETITDVRKVKVHFADSTGQGAAYAASPAMSELKVMALSSQKKEEVKNVALQKPVSASSTNTAGGFKAEYVTDGNVDTAWCYDGNKETNSGNVEVDLQGVYDIKNIDLTFKKENYTKYYIFDVYVIDELDQKTIVYSENKENKHTYSIPVNKKIKKLGVSYKGKSQESNGWFDVAELEAFTIVEPSDAEVIFGEGILDGVSAAQAYAATLDNNLDTFAKVTDEEIVYDLHGNYYVESVDFTFEKAELGLKYMVYAENAKGERTTVLDRSNTNALLENRSVNVKVNRDATKIIFKHLGNNGQGPASLAEKRLYEVDVHLGKPKNVALNAQITAGAENMLDADVNTAHEMKANEAVEITLAKPVDINMLQVLLSNEGAYKIEVRSADDQQWTTVYDGAGKVDNLFLLDQVVFSDMLRLTAKSDISVKEFSIYELDATPALVSYIEEVRELLASKKYDGSNGSYSVEAKQAVEAMLAEADAAIQAGLSSNDVDAWKTKISKAVKDFEKNGVIYIHRDGLLNAISEAEITIASLKKAGMHEAAEVLEKVYTQALEVYRKYDATQAQIDAAQKALNDAIAAAPEISTVNKTALKKAIKEAKAIQADRYTTSSYKVLKKALEEAVACEGSDKATQEQVNSATKSLQAALDGLKLRADTADAKALVDEIKALGYISSDYTVQSWKAFNAALTKVEAVIKDSSDVNAEQLKVMLENLSDAQAALVDIHELKALVKEVKEFVKNMTTSSAKNMNVLLKEAQALYEAGSKEAVAQMLTAIKAEKANLVPRGNVEALKAKLEEYKSLKESDYTAETWSVYEKALLAAQTIVKDNSDVSQEAVDTALNTLVQAKEALQKVIVEIPVDKSMLENLISEASNKHAKDYTEESWKVFEKALQTAKSVLADETVGSSDVEAAYQNLKEAMQALKKAANAGVGTGDTTNMAFSLTLLCLAGVAILLMTRKRLR</sequence>
<dbReference type="Pfam" id="PF07554">
    <property type="entry name" value="FIVAR"/>
    <property type="match status" value="4"/>
</dbReference>
<dbReference type="Gene3D" id="1.20.120.670">
    <property type="entry name" value="N-acetyl-b-d-glucoasminidase"/>
    <property type="match status" value="1"/>
</dbReference>
<dbReference type="Pfam" id="PF12971">
    <property type="entry name" value="NAGLU_N"/>
    <property type="match status" value="1"/>
</dbReference>
<dbReference type="InterPro" id="IPR029018">
    <property type="entry name" value="Hex-like_dom2"/>
</dbReference>
<dbReference type="RefSeq" id="WP_118365168.1">
    <property type="nucleotide sequence ID" value="NZ_QRPK01000002.1"/>
</dbReference>
<feature type="coiled-coil region" evidence="2">
    <location>
        <begin position="1707"/>
        <end position="1770"/>
    </location>
</feature>
<feature type="transmembrane region" description="Helical" evidence="3">
    <location>
        <begin position="2127"/>
        <end position="2145"/>
    </location>
</feature>
<dbReference type="PANTHER" id="PTHR12872:SF1">
    <property type="entry name" value="ALPHA-N-ACETYLGLUCOSAMINIDASE"/>
    <property type="match status" value="1"/>
</dbReference>
<evidence type="ECO:0000256" key="3">
    <source>
        <dbReference type="SAM" id="Phobius"/>
    </source>
</evidence>
<keyword evidence="3" id="KW-0472">Membrane</keyword>
<dbReference type="InterPro" id="IPR000421">
    <property type="entry name" value="FA58C"/>
</dbReference>
<comment type="caution">
    <text evidence="5">The sequence shown here is derived from an EMBL/GenBank/DDBJ whole genome shotgun (WGS) entry which is preliminary data.</text>
</comment>
<evidence type="ECO:0000259" key="4">
    <source>
        <dbReference type="PROSITE" id="PS50022"/>
    </source>
</evidence>
<keyword evidence="3" id="KW-1133">Transmembrane helix</keyword>
<dbReference type="GO" id="GO:0005975">
    <property type="term" value="P:carbohydrate metabolic process"/>
    <property type="evidence" value="ECO:0007669"/>
    <property type="project" value="UniProtKB-ARBA"/>
</dbReference>
<dbReference type="Gene3D" id="3.20.20.80">
    <property type="entry name" value="Glycosidases"/>
    <property type="match status" value="1"/>
</dbReference>
<evidence type="ECO:0000313" key="5">
    <source>
        <dbReference type="EMBL" id="RHM15220.1"/>
    </source>
</evidence>
<dbReference type="Gene3D" id="3.30.379.10">
    <property type="entry name" value="Chitobiase/beta-hexosaminidase domain 2-like"/>
    <property type="match status" value="1"/>
</dbReference>
<proteinExistence type="predicted"/>
<name>A0A415PR45_9FIRM</name>
<evidence type="ECO:0000256" key="2">
    <source>
        <dbReference type="SAM" id="Coils"/>
    </source>
</evidence>
<evidence type="ECO:0000256" key="1">
    <source>
        <dbReference type="ARBA" id="ARBA00022801"/>
    </source>
</evidence>
<dbReference type="Gene3D" id="1.20.1270.90">
    <property type="entry name" value="AF1782-like"/>
    <property type="match status" value="4"/>
</dbReference>
<dbReference type="InterPro" id="IPR024732">
    <property type="entry name" value="NAGLU_C"/>
</dbReference>
<gene>
    <name evidence="5" type="ORF">DWZ83_00760</name>
</gene>
<organism evidence="5 6">
    <name type="scientific">Amedibacillus dolichus</name>
    <dbReference type="NCBI Taxonomy" id="31971"/>
    <lineage>
        <taxon>Bacteria</taxon>
        <taxon>Bacillati</taxon>
        <taxon>Bacillota</taxon>
        <taxon>Erysipelotrichia</taxon>
        <taxon>Erysipelotrichales</taxon>
        <taxon>Erysipelotrichaceae</taxon>
        <taxon>Amedibacillus</taxon>
    </lineage>
</organism>
<dbReference type="OrthoDB" id="179563at2"/>
<feature type="domain" description="F5/8 type C" evidence="4">
    <location>
        <begin position="12"/>
        <end position="174"/>
    </location>
</feature>
<dbReference type="GO" id="GO:0016787">
    <property type="term" value="F:hydrolase activity"/>
    <property type="evidence" value="ECO:0007669"/>
    <property type="project" value="UniProtKB-KW"/>
</dbReference>
<dbReference type="Gene3D" id="2.60.120.260">
    <property type="entry name" value="Galactose-binding domain-like"/>
    <property type="match status" value="6"/>
</dbReference>
<dbReference type="Pfam" id="PF12972">
    <property type="entry name" value="NAGLU_C"/>
    <property type="match status" value="1"/>
</dbReference>
<dbReference type="InterPro" id="IPR024733">
    <property type="entry name" value="NAGLU_tim-barrel"/>
</dbReference>
<dbReference type="InterPro" id="IPR007781">
    <property type="entry name" value="NAGLU"/>
</dbReference>
<keyword evidence="3" id="KW-0812">Transmembrane</keyword>
<dbReference type="PROSITE" id="PS50022">
    <property type="entry name" value="FA58C_3"/>
    <property type="match status" value="2"/>
</dbReference>
<dbReference type="SUPFAM" id="SSF49785">
    <property type="entry name" value="Galactose-binding domain-like"/>
    <property type="match status" value="3"/>
</dbReference>